<sequence length="61" mass="6866">MATKDATTLNLVRFLSDEAPKANCGDELNVSNMRANNNMRDSMHWLQYPGRSCPGSLLRRP</sequence>
<dbReference type="AlphaFoldDB" id="A0AAE0E8G9"/>
<evidence type="ECO:0000313" key="1">
    <source>
        <dbReference type="EMBL" id="KAK3218931.1"/>
    </source>
</evidence>
<organism evidence="1 2">
    <name type="scientific">Dipteronia sinensis</name>
    <dbReference type="NCBI Taxonomy" id="43782"/>
    <lineage>
        <taxon>Eukaryota</taxon>
        <taxon>Viridiplantae</taxon>
        <taxon>Streptophyta</taxon>
        <taxon>Embryophyta</taxon>
        <taxon>Tracheophyta</taxon>
        <taxon>Spermatophyta</taxon>
        <taxon>Magnoliopsida</taxon>
        <taxon>eudicotyledons</taxon>
        <taxon>Gunneridae</taxon>
        <taxon>Pentapetalae</taxon>
        <taxon>rosids</taxon>
        <taxon>malvids</taxon>
        <taxon>Sapindales</taxon>
        <taxon>Sapindaceae</taxon>
        <taxon>Hippocastanoideae</taxon>
        <taxon>Acereae</taxon>
        <taxon>Dipteronia</taxon>
    </lineage>
</organism>
<protein>
    <submittedName>
        <fullName evidence="1">Uncharacterized protein</fullName>
    </submittedName>
</protein>
<accession>A0AAE0E8G9</accession>
<proteinExistence type="predicted"/>
<comment type="caution">
    <text evidence="1">The sequence shown here is derived from an EMBL/GenBank/DDBJ whole genome shotgun (WGS) entry which is preliminary data.</text>
</comment>
<gene>
    <name evidence="1" type="ORF">Dsin_012901</name>
</gene>
<reference evidence="1" key="1">
    <citation type="journal article" date="2023" name="Plant J.">
        <title>Genome sequences and population genomics provide insights into the demographic history, inbreeding, and mutation load of two 'living fossil' tree species of Dipteronia.</title>
        <authorList>
            <person name="Feng Y."/>
            <person name="Comes H.P."/>
            <person name="Chen J."/>
            <person name="Zhu S."/>
            <person name="Lu R."/>
            <person name="Zhang X."/>
            <person name="Li P."/>
            <person name="Qiu J."/>
            <person name="Olsen K.M."/>
            <person name="Qiu Y."/>
        </authorList>
    </citation>
    <scope>NUCLEOTIDE SEQUENCE</scope>
    <source>
        <strain evidence="1">NBL</strain>
    </source>
</reference>
<name>A0AAE0E8G9_9ROSI</name>
<dbReference type="EMBL" id="JANJYJ010000004">
    <property type="protein sequence ID" value="KAK3218931.1"/>
    <property type="molecule type" value="Genomic_DNA"/>
</dbReference>
<dbReference type="Proteomes" id="UP001281410">
    <property type="component" value="Unassembled WGS sequence"/>
</dbReference>
<evidence type="ECO:0000313" key="2">
    <source>
        <dbReference type="Proteomes" id="UP001281410"/>
    </source>
</evidence>
<keyword evidence="2" id="KW-1185">Reference proteome</keyword>